<evidence type="ECO:0000313" key="14">
    <source>
        <dbReference type="EMBL" id="CAA2965066.1"/>
    </source>
</evidence>
<feature type="DNA-binding region" description="Homeobox" evidence="10">
    <location>
        <begin position="254"/>
        <end position="317"/>
    </location>
</feature>
<evidence type="ECO:0000256" key="10">
    <source>
        <dbReference type="PROSITE-ProRule" id="PRU00108"/>
    </source>
</evidence>
<evidence type="ECO:0000256" key="5">
    <source>
        <dbReference type="ARBA" id="ARBA00023015"/>
    </source>
</evidence>
<evidence type="ECO:0000256" key="2">
    <source>
        <dbReference type="ARBA" id="ARBA00022723"/>
    </source>
</evidence>
<feature type="compositionally biased region" description="Polar residues" evidence="11">
    <location>
        <begin position="96"/>
        <end position="110"/>
    </location>
</feature>
<keyword evidence="2" id="KW-0479">Metal-binding</keyword>
<dbReference type="InterPro" id="IPR006455">
    <property type="entry name" value="Homeodomain_ZF_HD"/>
</dbReference>
<dbReference type="InterPro" id="IPR009057">
    <property type="entry name" value="Homeodomain-like_sf"/>
</dbReference>
<keyword evidence="7 10" id="KW-0371">Homeobox</keyword>
<evidence type="ECO:0000256" key="3">
    <source>
        <dbReference type="ARBA" id="ARBA00022771"/>
    </source>
</evidence>
<dbReference type="PROSITE" id="PS51523">
    <property type="entry name" value="ZF_HD_DIMER"/>
    <property type="match status" value="1"/>
</dbReference>
<organism evidence="14 15">
    <name type="scientific">Olea europaea subsp. europaea</name>
    <dbReference type="NCBI Taxonomy" id="158383"/>
    <lineage>
        <taxon>Eukaryota</taxon>
        <taxon>Viridiplantae</taxon>
        <taxon>Streptophyta</taxon>
        <taxon>Embryophyta</taxon>
        <taxon>Tracheophyta</taxon>
        <taxon>Spermatophyta</taxon>
        <taxon>Magnoliopsida</taxon>
        <taxon>eudicotyledons</taxon>
        <taxon>Gunneridae</taxon>
        <taxon>Pentapetalae</taxon>
        <taxon>asterids</taxon>
        <taxon>lamiids</taxon>
        <taxon>Lamiales</taxon>
        <taxon>Oleaceae</taxon>
        <taxon>Oleeae</taxon>
        <taxon>Olea</taxon>
    </lineage>
</organism>
<keyword evidence="5" id="KW-0805">Transcription regulation</keyword>
<evidence type="ECO:0000313" key="15">
    <source>
        <dbReference type="Proteomes" id="UP000594638"/>
    </source>
</evidence>
<protein>
    <submittedName>
        <fullName evidence="14">Zinc-finger homeodomain 6-like</fullName>
    </submittedName>
</protein>
<dbReference type="PANTHER" id="PTHR31948">
    <property type="entry name" value="ZINC-FINGER HOMEODOMAIN PROTEIN 2"/>
    <property type="match status" value="1"/>
</dbReference>
<evidence type="ECO:0000256" key="7">
    <source>
        <dbReference type="ARBA" id="ARBA00023155"/>
    </source>
</evidence>
<dbReference type="NCBIfam" id="TIGR01565">
    <property type="entry name" value="homeo_ZF_HD"/>
    <property type="match status" value="1"/>
</dbReference>
<dbReference type="GO" id="GO:0003700">
    <property type="term" value="F:DNA-binding transcription factor activity"/>
    <property type="evidence" value="ECO:0007669"/>
    <property type="project" value="TreeGrafter"/>
</dbReference>
<dbReference type="OrthoDB" id="1910053at2759"/>
<evidence type="ECO:0000256" key="11">
    <source>
        <dbReference type="SAM" id="MobiDB-lite"/>
    </source>
</evidence>
<dbReference type="GO" id="GO:0050793">
    <property type="term" value="P:regulation of developmental process"/>
    <property type="evidence" value="ECO:0007669"/>
    <property type="project" value="TreeGrafter"/>
</dbReference>
<dbReference type="GO" id="GO:0008270">
    <property type="term" value="F:zinc ion binding"/>
    <property type="evidence" value="ECO:0007669"/>
    <property type="project" value="UniProtKB-KW"/>
</dbReference>
<evidence type="ECO:0000256" key="1">
    <source>
        <dbReference type="ARBA" id="ARBA00004123"/>
    </source>
</evidence>
<feature type="region of interest" description="Disordered" evidence="11">
    <location>
        <begin position="237"/>
        <end position="260"/>
    </location>
</feature>
<reference evidence="14 15" key="1">
    <citation type="submission" date="2019-12" db="EMBL/GenBank/DDBJ databases">
        <authorList>
            <person name="Alioto T."/>
            <person name="Alioto T."/>
            <person name="Gomez Garrido J."/>
        </authorList>
    </citation>
    <scope>NUCLEOTIDE SEQUENCE [LARGE SCALE GENOMIC DNA]</scope>
</reference>
<dbReference type="Proteomes" id="UP000594638">
    <property type="component" value="Unassembled WGS sequence"/>
</dbReference>
<accession>A0A8S0QCI1</accession>
<keyword evidence="6 10" id="KW-0238">DNA-binding</keyword>
<dbReference type="PROSITE" id="PS50071">
    <property type="entry name" value="HOMEOBOX_2"/>
    <property type="match status" value="1"/>
</dbReference>
<dbReference type="AlphaFoldDB" id="A0A8S0QCI1"/>
<feature type="domain" description="ZF-HD dimerization-type" evidence="13">
    <location>
        <begin position="130"/>
        <end position="179"/>
    </location>
</feature>
<dbReference type="Pfam" id="PF04770">
    <property type="entry name" value="ZF-HD_dimer"/>
    <property type="match status" value="1"/>
</dbReference>
<dbReference type="InterPro" id="IPR001356">
    <property type="entry name" value="HD"/>
</dbReference>
<feature type="compositionally biased region" description="Basic and acidic residues" evidence="11">
    <location>
        <begin position="1"/>
        <end position="10"/>
    </location>
</feature>
<comment type="caution">
    <text evidence="14">The sequence shown here is derived from an EMBL/GenBank/DDBJ whole genome shotgun (WGS) entry which is preliminary data.</text>
</comment>
<name>A0A8S0QCI1_OLEEU</name>
<dbReference type="InterPro" id="IPR006456">
    <property type="entry name" value="ZF_HD_homeobox_Cys/His_dimer"/>
</dbReference>
<proteinExistence type="predicted"/>
<dbReference type="Gramene" id="OE9A040232T1">
    <property type="protein sequence ID" value="OE9A040232C1"/>
    <property type="gene ID" value="OE9A040232"/>
</dbReference>
<comment type="subcellular location">
    <subcellularLocation>
        <location evidence="1 10">Nucleus</location>
    </subcellularLocation>
</comment>
<feature type="compositionally biased region" description="Polar residues" evidence="11">
    <location>
        <begin position="16"/>
        <end position="27"/>
    </location>
</feature>
<keyword evidence="4" id="KW-0862">Zinc</keyword>
<keyword evidence="9 10" id="KW-0539">Nucleus</keyword>
<evidence type="ECO:0000256" key="4">
    <source>
        <dbReference type="ARBA" id="ARBA00022833"/>
    </source>
</evidence>
<dbReference type="EMBL" id="CACTIH010001834">
    <property type="protein sequence ID" value="CAA2965066.1"/>
    <property type="molecule type" value="Genomic_DNA"/>
</dbReference>
<keyword evidence="15" id="KW-1185">Reference proteome</keyword>
<dbReference type="Gene3D" id="1.10.10.60">
    <property type="entry name" value="Homeodomain-like"/>
    <property type="match status" value="1"/>
</dbReference>
<evidence type="ECO:0000259" key="13">
    <source>
        <dbReference type="PROSITE" id="PS51523"/>
    </source>
</evidence>
<evidence type="ECO:0000256" key="6">
    <source>
        <dbReference type="ARBA" id="ARBA00023125"/>
    </source>
</evidence>
<dbReference type="SUPFAM" id="SSF46689">
    <property type="entry name" value="Homeodomain-like"/>
    <property type="match status" value="1"/>
</dbReference>
<feature type="region of interest" description="Disordered" evidence="11">
    <location>
        <begin position="1"/>
        <end position="124"/>
    </location>
</feature>
<dbReference type="Gramene" id="OE9A040232T3">
    <property type="protein sequence ID" value="OE9A040232C3"/>
    <property type="gene ID" value="OE9A040232"/>
</dbReference>
<dbReference type="GO" id="GO:0005634">
    <property type="term" value="C:nucleus"/>
    <property type="evidence" value="ECO:0007669"/>
    <property type="project" value="UniProtKB-SubCell"/>
</dbReference>
<feature type="domain" description="Homeobox" evidence="12">
    <location>
        <begin position="252"/>
        <end position="316"/>
    </location>
</feature>
<dbReference type="FunFam" id="1.10.10.60:FF:000257">
    <property type="entry name" value="Zinc-finger homeodomain protein 2"/>
    <property type="match status" value="1"/>
</dbReference>
<dbReference type="PANTHER" id="PTHR31948:SF119">
    <property type="entry name" value="ZINC-FINGER HOMEODOMAIN PROTEIN 6-LIKE"/>
    <property type="match status" value="1"/>
</dbReference>
<sequence>MEKRGQERDMGIPNFMSYNPSQLSQESPVKLPLAPIVSTPPDRRGNATVSTRRGSAIFSPIQTLDHHRPLPPPPLLPPRAQKDSNPAPDPDLDPVTSPSGVTGGASNSKSSPPPPLQQGQESGASTAIRYRECLKNHAAKMGGHVVDGCGEFMPSGQEGTPEFLRCAACDCHRSFHRKEVQGRTNGHRIPVLRSQSPPTMPSQHHKYSHTPPVMVAFGRNSGGAAADSSSEDLNINDSSAGGHAMAQPSFSGSKKRFRTKFSQEQKDKMHELAAKLGWRIQKQDEQEVQQFCNEVGVKREVFKVWLHNNKQAMKKRQI</sequence>
<evidence type="ECO:0000256" key="8">
    <source>
        <dbReference type="ARBA" id="ARBA00023163"/>
    </source>
</evidence>
<evidence type="ECO:0000259" key="12">
    <source>
        <dbReference type="PROSITE" id="PS50071"/>
    </source>
</evidence>
<gene>
    <name evidence="14" type="ORF">OLEA9_A040232</name>
</gene>
<dbReference type="GO" id="GO:0000976">
    <property type="term" value="F:transcription cis-regulatory region binding"/>
    <property type="evidence" value="ECO:0007669"/>
    <property type="project" value="TreeGrafter"/>
</dbReference>
<evidence type="ECO:0000256" key="9">
    <source>
        <dbReference type="ARBA" id="ARBA00023242"/>
    </source>
</evidence>
<dbReference type="NCBIfam" id="TIGR01566">
    <property type="entry name" value="ZF_HD_prot_N"/>
    <property type="match status" value="1"/>
</dbReference>
<keyword evidence="3 14" id="KW-0863">Zinc-finger</keyword>
<keyword evidence="8" id="KW-0804">Transcription</keyword>